<dbReference type="GeneID" id="100578177"/>
<feature type="region of interest" description="Disordered" evidence="1">
    <location>
        <begin position="261"/>
        <end position="333"/>
    </location>
</feature>
<dbReference type="AlphaFoldDB" id="A0A7M7SPD0"/>
<reference evidence="2" key="1">
    <citation type="submission" date="2021-01" db="UniProtKB">
        <authorList>
            <consortium name="EnsemblMetazoa"/>
        </authorList>
    </citation>
    <scope>IDENTIFICATION</scope>
    <source>
        <strain evidence="2">DH4</strain>
    </source>
</reference>
<evidence type="ECO:0000313" key="2">
    <source>
        <dbReference type="EnsemblMetazoa" id="XP_026297733"/>
    </source>
</evidence>
<feature type="compositionally biased region" description="Basic and acidic residues" evidence="1">
    <location>
        <begin position="282"/>
        <end position="296"/>
    </location>
</feature>
<sequence>MMDRQDTETDTEECCPTQRYHEERRKQVESYHDLKRCLKCNQPRSEIPPDLVRRRVRRAKDQVQHCPSCHCPPETVKYSMGRTNCSKNMDAVLNEYENLLTNPTSQTFKKSQSNTLSPRLYGVSGCNGSAYAHYHSRKRQPNSHRRQSCRIEQDQVHSIMKNILHSGENDNICYEYPRSMKNSYKKESYYMRDEHHQLGDHEDADLLYTRGRLRFNLAGKHGNRKKMDLEEGGEENRNVQGKKKIDPLPNKLSILKGCASQTSKNNGEELPKHKSLAIDTNDYTKEEELPKEDENARPMCKPCQRSTTRQDSPCSPGKESTSNTEETREDSSYCELAVKDEEQDIPNRKNTYAGGDLNPDFNLRATKSYIIGLIDRVLSKKFATSPGQQKVLLHPEWNTKMNLNYCHFSIFFEFSSYYYYHLLSFSEYRIESRINGARILCGDSTRSSRRLLRIVHEGRVEPSRDTCRMHKAFEKPSVAAHAAHSKRV</sequence>
<name>A0A7M7SPD0_APIME</name>
<proteinExistence type="predicted"/>
<accession>A0A7M7SPD0</accession>
<evidence type="ECO:0000313" key="3">
    <source>
        <dbReference type="Proteomes" id="UP000005203"/>
    </source>
</evidence>
<protein>
    <submittedName>
        <fullName evidence="4">Uncharacterized protein LOC100578177 isoform X1</fullName>
    </submittedName>
</protein>
<dbReference type="KEGG" id="ame:100578177"/>
<reference evidence="4" key="2">
    <citation type="submission" date="2025-04" db="UniProtKB">
        <authorList>
            <consortium name="RefSeq"/>
        </authorList>
    </citation>
    <scope>IDENTIFICATION</scope>
    <source>
        <strain evidence="4">DH4</strain>
        <tissue evidence="4">Whole body</tissue>
    </source>
</reference>
<keyword evidence="3" id="KW-1185">Reference proteome</keyword>
<feature type="compositionally biased region" description="Polar residues" evidence="1">
    <location>
        <begin position="304"/>
        <end position="324"/>
    </location>
</feature>
<accession>A0A8B8H2C8</accession>
<dbReference type="Proteomes" id="UP000005203">
    <property type="component" value="Linkage group LG7"/>
</dbReference>
<gene>
    <name evidence="4" type="primary">LOC100578177</name>
</gene>
<organism evidence="2">
    <name type="scientific">Apis mellifera</name>
    <name type="common">Honeybee</name>
    <dbReference type="NCBI Taxonomy" id="7460"/>
    <lineage>
        <taxon>Eukaryota</taxon>
        <taxon>Metazoa</taxon>
        <taxon>Ecdysozoa</taxon>
        <taxon>Arthropoda</taxon>
        <taxon>Hexapoda</taxon>
        <taxon>Insecta</taxon>
        <taxon>Pterygota</taxon>
        <taxon>Neoptera</taxon>
        <taxon>Endopterygota</taxon>
        <taxon>Hymenoptera</taxon>
        <taxon>Apocrita</taxon>
        <taxon>Aculeata</taxon>
        <taxon>Apoidea</taxon>
        <taxon>Anthophila</taxon>
        <taxon>Apidae</taxon>
        <taxon>Apis</taxon>
    </lineage>
</organism>
<dbReference type="OrthoDB" id="7615648at2759"/>
<dbReference type="RefSeq" id="XP_026297733.1">
    <property type="nucleotide sequence ID" value="XM_026441948.1"/>
</dbReference>
<feature type="region of interest" description="Disordered" evidence="1">
    <location>
        <begin position="224"/>
        <end position="247"/>
    </location>
</feature>
<dbReference type="EnsemblMetazoa" id="XM_026441948">
    <property type="protein sequence ID" value="XP_026297733"/>
    <property type="gene ID" value="LOC100578177"/>
</dbReference>
<evidence type="ECO:0000313" key="4">
    <source>
        <dbReference type="RefSeq" id="XP_026297733.1"/>
    </source>
</evidence>
<feature type="compositionally biased region" description="Basic and acidic residues" evidence="1">
    <location>
        <begin position="225"/>
        <end position="237"/>
    </location>
</feature>
<evidence type="ECO:0000256" key="1">
    <source>
        <dbReference type="SAM" id="MobiDB-lite"/>
    </source>
</evidence>